<dbReference type="PROSITE" id="PS51007">
    <property type="entry name" value="CYTC"/>
    <property type="match status" value="1"/>
</dbReference>
<keyword evidence="5" id="KW-0732">Signal</keyword>
<dbReference type="InterPro" id="IPR036909">
    <property type="entry name" value="Cyt_c-like_dom_sf"/>
</dbReference>
<keyword evidence="1 4" id="KW-0349">Heme</keyword>
<evidence type="ECO:0000313" key="7">
    <source>
        <dbReference type="EMBL" id="WWT34113.1"/>
    </source>
</evidence>
<dbReference type="SUPFAM" id="SSF46626">
    <property type="entry name" value="Cytochrome c"/>
    <property type="match status" value="1"/>
</dbReference>
<feature type="signal peptide" evidence="5">
    <location>
        <begin position="1"/>
        <end position="30"/>
    </location>
</feature>
<dbReference type="InterPro" id="IPR009056">
    <property type="entry name" value="Cyt_c-like_dom"/>
</dbReference>
<evidence type="ECO:0000256" key="3">
    <source>
        <dbReference type="ARBA" id="ARBA00023004"/>
    </source>
</evidence>
<keyword evidence="8" id="KW-1185">Reference proteome</keyword>
<keyword evidence="2 4" id="KW-0479">Metal-binding</keyword>
<evidence type="ECO:0000259" key="6">
    <source>
        <dbReference type="PROSITE" id="PS51007"/>
    </source>
</evidence>
<sequence>MWRPTGLGPVGRTALMAAAIAALAATSAFAFDNMSPEQRAALEAKAIDVAATDGETAAAEGGERTIFDGVYTAEQADRGMGFFGTDCATCHSNTARGSSAAPGLIGYTLDNKYADESLFTYFDYMRSNMPPGNAGWFTDQEYADIVAYLLELHGAPAGDTELEGTEEALSTITIVPTP</sequence>
<proteinExistence type="predicted"/>
<evidence type="ECO:0000256" key="1">
    <source>
        <dbReference type="ARBA" id="ARBA00022617"/>
    </source>
</evidence>
<evidence type="ECO:0000256" key="2">
    <source>
        <dbReference type="ARBA" id="ARBA00022723"/>
    </source>
</evidence>
<gene>
    <name evidence="7" type="ORF">V6617_06520</name>
</gene>
<dbReference type="EMBL" id="CP146275">
    <property type="protein sequence ID" value="WWT34113.1"/>
    <property type="molecule type" value="Genomic_DNA"/>
</dbReference>
<dbReference type="Pfam" id="PF13442">
    <property type="entry name" value="Cytochrome_CBB3"/>
    <property type="match status" value="1"/>
</dbReference>
<dbReference type="Proteomes" id="UP001369958">
    <property type="component" value="Chromosome"/>
</dbReference>
<accession>A0ABZ2I2M9</accession>
<feature type="domain" description="Cytochrome c" evidence="6">
    <location>
        <begin position="74"/>
        <end position="153"/>
    </location>
</feature>
<feature type="chain" id="PRO_5045427980" evidence="5">
    <location>
        <begin position="31"/>
        <end position="178"/>
    </location>
</feature>
<name>A0ABZ2I2M9_9HYPH</name>
<dbReference type="RefSeq" id="WP_338609845.1">
    <property type="nucleotide sequence ID" value="NZ_CP146275.1"/>
</dbReference>
<reference evidence="7 8" key="1">
    <citation type="submission" date="2024-02" db="EMBL/GenBank/DDBJ databases">
        <title>Complete genome sequence of Pelagibacterium nitratireducens ZH15.</title>
        <authorList>
            <person name="Zhao L.H."/>
        </authorList>
    </citation>
    <scope>NUCLEOTIDE SEQUENCE [LARGE SCALE GENOMIC DNA]</scope>
    <source>
        <strain evidence="7 8">ZH15</strain>
    </source>
</reference>
<evidence type="ECO:0000256" key="5">
    <source>
        <dbReference type="SAM" id="SignalP"/>
    </source>
</evidence>
<organism evidence="7 8">
    <name type="scientific">Pelagibacterium nitratireducens</name>
    <dbReference type="NCBI Taxonomy" id="1046114"/>
    <lineage>
        <taxon>Bacteria</taxon>
        <taxon>Pseudomonadati</taxon>
        <taxon>Pseudomonadota</taxon>
        <taxon>Alphaproteobacteria</taxon>
        <taxon>Hyphomicrobiales</taxon>
        <taxon>Devosiaceae</taxon>
        <taxon>Pelagibacterium</taxon>
    </lineage>
</organism>
<dbReference type="Gene3D" id="1.10.760.10">
    <property type="entry name" value="Cytochrome c-like domain"/>
    <property type="match status" value="1"/>
</dbReference>
<protein>
    <submittedName>
        <fullName evidence="7">C-type cytochrome</fullName>
    </submittedName>
</protein>
<evidence type="ECO:0000256" key="4">
    <source>
        <dbReference type="PROSITE-ProRule" id="PRU00433"/>
    </source>
</evidence>
<evidence type="ECO:0000313" key="8">
    <source>
        <dbReference type="Proteomes" id="UP001369958"/>
    </source>
</evidence>
<keyword evidence="3 4" id="KW-0408">Iron</keyword>